<dbReference type="Proteomes" id="UP000016923">
    <property type="component" value="Unassembled WGS sequence"/>
</dbReference>
<dbReference type="GO" id="GO:0046872">
    <property type="term" value="F:metal ion binding"/>
    <property type="evidence" value="ECO:0007669"/>
    <property type="project" value="UniProtKB-KW"/>
</dbReference>
<evidence type="ECO:0000256" key="5">
    <source>
        <dbReference type="RuleBase" id="RU003682"/>
    </source>
</evidence>
<dbReference type="PROSITE" id="PS51471">
    <property type="entry name" value="FE2OG_OXY"/>
    <property type="match status" value="1"/>
</dbReference>
<dbReference type="EMBL" id="KE148163">
    <property type="protein sequence ID" value="EPE04003.1"/>
    <property type="molecule type" value="Genomic_DNA"/>
</dbReference>
<dbReference type="PRINTS" id="PR00682">
    <property type="entry name" value="IPNSYNTHASE"/>
</dbReference>
<dbReference type="InterPro" id="IPR044861">
    <property type="entry name" value="IPNS-like_FE2OG_OXY"/>
</dbReference>
<evidence type="ECO:0000256" key="1">
    <source>
        <dbReference type="ARBA" id="ARBA00008056"/>
    </source>
</evidence>
<comment type="similarity">
    <text evidence="1 5">Belongs to the iron/ascorbate-dependent oxidoreductase family.</text>
</comment>
<protein>
    <submittedName>
        <fullName evidence="7">Clavaminate synthase-like protein</fullName>
    </submittedName>
</protein>
<dbReference type="eggNOG" id="KOG0143">
    <property type="taxonomic scope" value="Eukaryota"/>
</dbReference>
<keyword evidence="8" id="KW-1185">Reference proteome</keyword>
<dbReference type="InterPro" id="IPR005123">
    <property type="entry name" value="Oxoglu/Fe-dep_dioxygenase_dom"/>
</dbReference>
<dbReference type="SUPFAM" id="SSF51197">
    <property type="entry name" value="Clavaminate synthase-like"/>
    <property type="match status" value="1"/>
</dbReference>
<dbReference type="Pfam" id="PF03171">
    <property type="entry name" value="2OG-FeII_Oxy"/>
    <property type="match status" value="1"/>
</dbReference>
<dbReference type="STRING" id="1262450.S3CCF3"/>
<dbReference type="OrthoDB" id="288590at2759"/>
<keyword evidence="2 5" id="KW-0479">Metal-binding</keyword>
<keyword evidence="3 5" id="KW-0560">Oxidoreductase</keyword>
<dbReference type="InterPro" id="IPR026992">
    <property type="entry name" value="DIOX_N"/>
</dbReference>
<dbReference type="GO" id="GO:0016491">
    <property type="term" value="F:oxidoreductase activity"/>
    <property type="evidence" value="ECO:0007669"/>
    <property type="project" value="UniProtKB-KW"/>
</dbReference>
<dbReference type="PANTHER" id="PTHR10209">
    <property type="entry name" value="OXIDOREDUCTASE, 2OG-FE II OXYGENASE FAMILY PROTEIN"/>
    <property type="match status" value="1"/>
</dbReference>
<organism evidence="7 8">
    <name type="scientific">Ophiostoma piceae (strain UAMH 11346)</name>
    <name type="common">Sap stain fungus</name>
    <dbReference type="NCBI Taxonomy" id="1262450"/>
    <lineage>
        <taxon>Eukaryota</taxon>
        <taxon>Fungi</taxon>
        <taxon>Dikarya</taxon>
        <taxon>Ascomycota</taxon>
        <taxon>Pezizomycotina</taxon>
        <taxon>Sordariomycetes</taxon>
        <taxon>Sordariomycetidae</taxon>
        <taxon>Ophiostomatales</taxon>
        <taxon>Ophiostomataceae</taxon>
        <taxon>Ophiostoma</taxon>
    </lineage>
</organism>
<accession>S3CCF3</accession>
<gene>
    <name evidence="7" type="ORF">F503_04851</name>
</gene>
<evidence type="ECO:0000313" key="7">
    <source>
        <dbReference type="EMBL" id="EPE04003.1"/>
    </source>
</evidence>
<dbReference type="OMA" id="FQQSHEL"/>
<dbReference type="VEuPathDB" id="FungiDB:F503_04851"/>
<evidence type="ECO:0000256" key="4">
    <source>
        <dbReference type="ARBA" id="ARBA00023004"/>
    </source>
</evidence>
<dbReference type="Gene3D" id="2.60.120.330">
    <property type="entry name" value="B-lactam Antibiotic, Isopenicillin N Synthase, Chain"/>
    <property type="match status" value="1"/>
</dbReference>
<reference evidence="7 8" key="1">
    <citation type="journal article" date="2013" name="BMC Genomics">
        <title>The genome and transcriptome of the pine saprophyte Ophiostoma piceae, and a comparison with the bark beetle-associated pine pathogen Grosmannia clavigera.</title>
        <authorList>
            <person name="Haridas S."/>
            <person name="Wang Y."/>
            <person name="Lim L."/>
            <person name="Massoumi Alamouti S."/>
            <person name="Jackman S."/>
            <person name="Docking R."/>
            <person name="Robertson G."/>
            <person name="Birol I."/>
            <person name="Bohlmann J."/>
            <person name="Breuil C."/>
        </authorList>
    </citation>
    <scope>NUCLEOTIDE SEQUENCE [LARGE SCALE GENOMIC DNA]</scope>
    <source>
        <strain evidence="7 8">UAMH 11346</strain>
    </source>
</reference>
<proteinExistence type="inferred from homology"/>
<sequence>MVETLQSEGIMALKPESQYVYFHSGSEASYRKISDKPTGFKSIPTIDLTDLDGSLDDRKKIAKDIYKACSECGFFYIKNHGIPEDIITETFAVLKRFFDLDLDVKMDAHVQKNPSIRGYEPMLETRLDPRTQGDVKEAFTMGDCVMEPEQNFASRTGMTKPPYITQPQNIWPKDAPWWREGLYKYYHHVFELSMKLVRIFALALDLEEEALDDMFKFPITGMRALFYPPTPVATDAASVGLGAHSDFSWLTLVLQDTVPALEVINPDGLWVDAPPTPGTLVCNVGQYMERQTNGKFPATVHRVRNQTGKARYSLPFFLTLDPDATVEVLDTCKDKGEAAKYDALNVGDLYIRRVLPARKKHPTSIAYHDVPQDQWTYSMLLK</sequence>
<feature type="domain" description="Fe2OG dioxygenase" evidence="6">
    <location>
        <begin position="218"/>
        <end position="320"/>
    </location>
</feature>
<dbReference type="HOGENOM" id="CLU_010119_6_3_1"/>
<dbReference type="PANTHER" id="PTHR10209:SF804">
    <property type="entry name" value="FE2OG DIOXYGENASE DOMAIN-CONTAINING PROTEIN"/>
    <property type="match status" value="1"/>
</dbReference>
<evidence type="ECO:0000313" key="8">
    <source>
        <dbReference type="Proteomes" id="UP000016923"/>
    </source>
</evidence>
<dbReference type="AlphaFoldDB" id="S3CCF3"/>
<keyword evidence="4 5" id="KW-0408">Iron</keyword>
<dbReference type="InterPro" id="IPR027443">
    <property type="entry name" value="IPNS-like_sf"/>
</dbReference>
<dbReference type="GO" id="GO:0044283">
    <property type="term" value="P:small molecule biosynthetic process"/>
    <property type="evidence" value="ECO:0007669"/>
    <property type="project" value="UniProtKB-ARBA"/>
</dbReference>
<evidence type="ECO:0000256" key="3">
    <source>
        <dbReference type="ARBA" id="ARBA00023002"/>
    </source>
</evidence>
<evidence type="ECO:0000256" key="2">
    <source>
        <dbReference type="ARBA" id="ARBA00022723"/>
    </source>
</evidence>
<dbReference type="Pfam" id="PF14226">
    <property type="entry name" value="DIOX_N"/>
    <property type="match status" value="1"/>
</dbReference>
<name>S3CCF3_OPHP1</name>
<evidence type="ECO:0000259" key="6">
    <source>
        <dbReference type="PROSITE" id="PS51471"/>
    </source>
</evidence>